<sequence length="234" mass="26096">MLSSALDALSQETVGNNPNSVTMDASNPNPVTSHPLSESDTLANILDAKAIYFMAVETQCHMELIKKGFQPCFDIDLLKDVFRDPHKPRLLLEPWQKYPRSQSIDCGVFQTHLQRCNNFLSWRALYVDQESCDENSHDTGAEDDISNGMSDGVHWKVCWTSDQLEKAAAEDRSEFLALLRLKRASLGDVPLGLPAYNQAVNARLESKGTKSRHAKLSNSQSKSTPLAINHHRSS</sequence>
<feature type="compositionally biased region" description="Polar residues" evidence="1">
    <location>
        <begin position="10"/>
        <end position="36"/>
    </location>
</feature>
<organism evidence="2 3">
    <name type="scientific">Podospora appendiculata</name>
    <dbReference type="NCBI Taxonomy" id="314037"/>
    <lineage>
        <taxon>Eukaryota</taxon>
        <taxon>Fungi</taxon>
        <taxon>Dikarya</taxon>
        <taxon>Ascomycota</taxon>
        <taxon>Pezizomycotina</taxon>
        <taxon>Sordariomycetes</taxon>
        <taxon>Sordariomycetidae</taxon>
        <taxon>Sordariales</taxon>
        <taxon>Podosporaceae</taxon>
        <taxon>Podospora</taxon>
    </lineage>
</organism>
<protein>
    <submittedName>
        <fullName evidence="2">Uncharacterized protein</fullName>
    </submittedName>
</protein>
<evidence type="ECO:0000256" key="1">
    <source>
        <dbReference type="SAM" id="MobiDB-lite"/>
    </source>
</evidence>
<feature type="region of interest" description="Disordered" evidence="1">
    <location>
        <begin position="9"/>
        <end position="36"/>
    </location>
</feature>
<dbReference type="EMBL" id="JAULSO010000003">
    <property type="protein sequence ID" value="KAK3686196.1"/>
    <property type="molecule type" value="Genomic_DNA"/>
</dbReference>
<name>A0AAE0X6P5_9PEZI</name>
<evidence type="ECO:0000313" key="3">
    <source>
        <dbReference type="Proteomes" id="UP001270362"/>
    </source>
</evidence>
<evidence type="ECO:0000313" key="2">
    <source>
        <dbReference type="EMBL" id="KAK3686196.1"/>
    </source>
</evidence>
<dbReference type="Proteomes" id="UP001270362">
    <property type="component" value="Unassembled WGS sequence"/>
</dbReference>
<keyword evidence="3" id="KW-1185">Reference proteome</keyword>
<comment type="caution">
    <text evidence="2">The sequence shown here is derived from an EMBL/GenBank/DDBJ whole genome shotgun (WGS) entry which is preliminary data.</text>
</comment>
<accession>A0AAE0X6P5</accession>
<gene>
    <name evidence="2" type="ORF">B0T22DRAFT_518773</name>
</gene>
<dbReference type="AlphaFoldDB" id="A0AAE0X6P5"/>
<proteinExistence type="predicted"/>
<reference evidence="2" key="1">
    <citation type="journal article" date="2023" name="Mol. Phylogenet. Evol.">
        <title>Genome-scale phylogeny and comparative genomics of the fungal order Sordariales.</title>
        <authorList>
            <person name="Hensen N."/>
            <person name="Bonometti L."/>
            <person name="Westerberg I."/>
            <person name="Brannstrom I.O."/>
            <person name="Guillou S."/>
            <person name="Cros-Aarteil S."/>
            <person name="Calhoun S."/>
            <person name="Haridas S."/>
            <person name="Kuo A."/>
            <person name="Mondo S."/>
            <person name="Pangilinan J."/>
            <person name="Riley R."/>
            <person name="LaButti K."/>
            <person name="Andreopoulos B."/>
            <person name="Lipzen A."/>
            <person name="Chen C."/>
            <person name="Yan M."/>
            <person name="Daum C."/>
            <person name="Ng V."/>
            <person name="Clum A."/>
            <person name="Steindorff A."/>
            <person name="Ohm R.A."/>
            <person name="Martin F."/>
            <person name="Silar P."/>
            <person name="Natvig D.O."/>
            <person name="Lalanne C."/>
            <person name="Gautier V."/>
            <person name="Ament-Velasquez S.L."/>
            <person name="Kruys A."/>
            <person name="Hutchinson M.I."/>
            <person name="Powell A.J."/>
            <person name="Barry K."/>
            <person name="Miller A.N."/>
            <person name="Grigoriev I.V."/>
            <person name="Debuchy R."/>
            <person name="Gladieux P."/>
            <person name="Hiltunen Thoren M."/>
            <person name="Johannesson H."/>
        </authorList>
    </citation>
    <scope>NUCLEOTIDE SEQUENCE</scope>
    <source>
        <strain evidence="2">CBS 314.62</strain>
    </source>
</reference>
<reference evidence="2" key="2">
    <citation type="submission" date="2023-06" db="EMBL/GenBank/DDBJ databases">
        <authorList>
            <consortium name="Lawrence Berkeley National Laboratory"/>
            <person name="Haridas S."/>
            <person name="Hensen N."/>
            <person name="Bonometti L."/>
            <person name="Westerberg I."/>
            <person name="Brannstrom I.O."/>
            <person name="Guillou S."/>
            <person name="Cros-Aarteil S."/>
            <person name="Calhoun S."/>
            <person name="Kuo A."/>
            <person name="Mondo S."/>
            <person name="Pangilinan J."/>
            <person name="Riley R."/>
            <person name="Labutti K."/>
            <person name="Andreopoulos B."/>
            <person name="Lipzen A."/>
            <person name="Chen C."/>
            <person name="Yanf M."/>
            <person name="Daum C."/>
            <person name="Ng V."/>
            <person name="Clum A."/>
            <person name="Steindorff A."/>
            <person name="Ohm R."/>
            <person name="Martin F."/>
            <person name="Silar P."/>
            <person name="Natvig D."/>
            <person name="Lalanne C."/>
            <person name="Gautier V."/>
            <person name="Ament-Velasquez S.L."/>
            <person name="Kruys A."/>
            <person name="Hutchinson M.I."/>
            <person name="Powell A.J."/>
            <person name="Barry K."/>
            <person name="Miller A.N."/>
            <person name="Grigoriev I.V."/>
            <person name="Debuchy R."/>
            <person name="Gladieux P."/>
            <person name="Thoren M.H."/>
            <person name="Johannesson H."/>
        </authorList>
    </citation>
    <scope>NUCLEOTIDE SEQUENCE</scope>
    <source>
        <strain evidence="2">CBS 314.62</strain>
    </source>
</reference>
<feature type="compositionally biased region" description="Polar residues" evidence="1">
    <location>
        <begin position="216"/>
        <end position="226"/>
    </location>
</feature>
<feature type="region of interest" description="Disordered" evidence="1">
    <location>
        <begin position="207"/>
        <end position="234"/>
    </location>
</feature>